<gene>
    <name evidence="2" type="ORF">TAT_000073500</name>
    <name evidence="3" type="ORF">TAV_000073000</name>
</gene>
<organism evidence="2">
    <name type="scientific">Theileria annulata</name>
    <dbReference type="NCBI Taxonomy" id="5874"/>
    <lineage>
        <taxon>Eukaryota</taxon>
        <taxon>Sar</taxon>
        <taxon>Alveolata</taxon>
        <taxon>Apicomplexa</taxon>
        <taxon>Aconoidasida</taxon>
        <taxon>Piroplasmida</taxon>
        <taxon>Theileriidae</taxon>
        <taxon>Theileria</taxon>
    </lineage>
</organism>
<dbReference type="EMBL" id="UIVS01000001">
    <property type="protein sequence ID" value="SVP90027.1"/>
    <property type="molecule type" value="Genomic_DNA"/>
</dbReference>
<feature type="chain" id="PRO_5036335359" description="Galectin" evidence="1">
    <location>
        <begin position="22"/>
        <end position="255"/>
    </location>
</feature>
<reference evidence="2" key="1">
    <citation type="submission" date="2018-07" db="EMBL/GenBank/DDBJ databases">
        <authorList>
            <person name="Quirk P.G."/>
            <person name="Krulwich T.A."/>
        </authorList>
    </citation>
    <scope>NUCLEOTIDE SEQUENCE</scope>
    <source>
        <strain evidence="2">Anand</strain>
    </source>
</reference>
<protein>
    <recommendedName>
        <fullName evidence="4">Galectin</fullName>
    </recommendedName>
</protein>
<dbReference type="PANTHER" id="PTHR39767">
    <property type="entry name" value="CALCIUM/CALMODULIN-BINDING MEMBRANE PROTEIN PCM4-RELATED"/>
    <property type="match status" value="1"/>
</dbReference>
<proteinExistence type="predicted"/>
<evidence type="ECO:0000313" key="2">
    <source>
        <dbReference type="EMBL" id="SVP88883.1"/>
    </source>
</evidence>
<evidence type="ECO:0000313" key="3">
    <source>
        <dbReference type="EMBL" id="SVP90027.1"/>
    </source>
</evidence>
<name>A0A3B0MGQ2_THEAN</name>
<feature type="signal peptide" evidence="1">
    <location>
        <begin position="1"/>
        <end position="21"/>
    </location>
</feature>
<keyword evidence="1" id="KW-0732">Signal</keyword>
<evidence type="ECO:0008006" key="4">
    <source>
        <dbReference type="Google" id="ProtNLM"/>
    </source>
</evidence>
<dbReference type="AlphaFoldDB" id="A0A3B0MGQ2"/>
<dbReference type="VEuPathDB" id="PiroplasmaDB:TA06810"/>
<dbReference type="EMBL" id="UIVT01000001">
    <property type="protein sequence ID" value="SVP88883.1"/>
    <property type="molecule type" value="Genomic_DNA"/>
</dbReference>
<accession>A0A3B0MGQ2</accession>
<evidence type="ECO:0000256" key="1">
    <source>
        <dbReference type="SAM" id="SignalP"/>
    </source>
</evidence>
<dbReference type="PANTHER" id="PTHR39767:SF2">
    <property type="entry name" value="CHROMOSOME UNDETERMINED SCAFFOLD_1, WHOLE GENOME SHOTGUN SEQUENCE"/>
    <property type="match status" value="1"/>
</dbReference>
<sequence>MYSNRKITVVLLLYITHFVHSKTTGYDSSDSNLIVGSIGFKRLSQITELCEVNNDFLFRTNEVQLRMNQDIFECLSKMKLNGTLKTTTMTSLSVKQWVLWEVDRFNFKDEMNWISGTVNTCGNSKDSFLGGPCVLGPGGVKRFYNHLPEHTEIKISGRVHFFDEWNGESVFLKVNDKILWSQWHNWCPTVPDSACMKFGIDVCGIEYPDRLSVYLEVSMVNSDSSVALEFFSNLSKERNPCDVSWGIDDIVLHIR</sequence>